<evidence type="ECO:0000256" key="2">
    <source>
        <dbReference type="ARBA" id="ARBA00024200"/>
    </source>
</evidence>
<dbReference type="InterPro" id="IPR012675">
    <property type="entry name" value="Beta-grasp_dom_sf"/>
</dbReference>
<evidence type="ECO:0000256" key="3">
    <source>
        <dbReference type="ARBA" id="ARBA00024247"/>
    </source>
</evidence>
<dbReference type="Pfam" id="PF02597">
    <property type="entry name" value="ThiS"/>
    <property type="match status" value="1"/>
</dbReference>
<name>A0ABT4M2W2_9BURK</name>
<sequence length="84" mass="8865">MATGTTIEVLYFAQVAEHMGRRRETLPLDAPVQAGAWLDALAARCPALGPTARLKLAINQEHAGRAATIRPGDEVAVFEPVTGG</sequence>
<dbReference type="Gene3D" id="3.10.20.30">
    <property type="match status" value="1"/>
</dbReference>
<evidence type="ECO:0000313" key="5">
    <source>
        <dbReference type="Proteomes" id="UP001068379"/>
    </source>
</evidence>
<dbReference type="InterPro" id="IPR044672">
    <property type="entry name" value="MOCS2A"/>
</dbReference>
<dbReference type="PANTHER" id="PTHR33359">
    <property type="entry name" value="MOLYBDOPTERIN SYNTHASE SULFUR CARRIER SUBUNIT"/>
    <property type="match status" value="1"/>
</dbReference>
<protein>
    <recommendedName>
        <fullName evidence="3">Molybdopterin synthase sulfur carrier subunit</fullName>
    </recommendedName>
</protein>
<proteinExistence type="inferred from homology"/>
<comment type="caution">
    <text evidence="4">The sequence shown here is derived from an EMBL/GenBank/DDBJ whole genome shotgun (WGS) entry which is preliminary data.</text>
</comment>
<reference evidence="4" key="1">
    <citation type="submission" date="2022-12" db="EMBL/GenBank/DDBJ databases">
        <title>Bacterial isolates from different developmental stages of Nematostella vectensis.</title>
        <authorList>
            <person name="Fraune S."/>
        </authorList>
    </citation>
    <scope>NUCLEOTIDE SEQUENCE</scope>
    <source>
        <strain evidence="4">G21619-S1</strain>
    </source>
</reference>
<dbReference type="InterPro" id="IPR016155">
    <property type="entry name" value="Mopterin_synth/thiamin_S_b"/>
</dbReference>
<keyword evidence="1" id="KW-0547">Nucleotide-binding</keyword>
<organism evidence="4 5">
    <name type="scientific">Castellaniella denitrificans</name>
    <dbReference type="NCBI Taxonomy" id="56119"/>
    <lineage>
        <taxon>Bacteria</taxon>
        <taxon>Pseudomonadati</taxon>
        <taxon>Pseudomonadota</taxon>
        <taxon>Betaproteobacteria</taxon>
        <taxon>Burkholderiales</taxon>
        <taxon>Alcaligenaceae</taxon>
        <taxon>Castellaniella</taxon>
    </lineage>
</organism>
<dbReference type="SUPFAM" id="SSF54285">
    <property type="entry name" value="MoaD/ThiS"/>
    <property type="match status" value="1"/>
</dbReference>
<dbReference type="CDD" id="cd00754">
    <property type="entry name" value="Ubl_MoaD"/>
    <property type="match status" value="1"/>
</dbReference>
<gene>
    <name evidence="4" type="ORF">O4H32_06805</name>
</gene>
<accession>A0ABT4M2W2</accession>
<dbReference type="EMBL" id="JAPWHE010000003">
    <property type="protein sequence ID" value="MCZ4329659.1"/>
    <property type="molecule type" value="Genomic_DNA"/>
</dbReference>
<dbReference type="Proteomes" id="UP001068379">
    <property type="component" value="Unassembled WGS sequence"/>
</dbReference>
<keyword evidence="5" id="KW-1185">Reference proteome</keyword>
<comment type="similarity">
    <text evidence="2">Belongs to the MoaD family.</text>
</comment>
<dbReference type="PANTHER" id="PTHR33359:SF1">
    <property type="entry name" value="MOLYBDOPTERIN SYNTHASE SULFUR CARRIER SUBUNIT"/>
    <property type="match status" value="1"/>
</dbReference>
<evidence type="ECO:0000313" key="4">
    <source>
        <dbReference type="EMBL" id="MCZ4329659.1"/>
    </source>
</evidence>
<dbReference type="RefSeq" id="WP_269357822.1">
    <property type="nucleotide sequence ID" value="NZ_JAPWHE010000003.1"/>
</dbReference>
<evidence type="ECO:0000256" key="1">
    <source>
        <dbReference type="ARBA" id="ARBA00022741"/>
    </source>
</evidence>
<dbReference type="InterPro" id="IPR003749">
    <property type="entry name" value="ThiS/MoaD-like"/>
</dbReference>